<accession>A0A9P5P9D3</accession>
<dbReference type="EMBL" id="JADNRY010000335">
    <property type="protein sequence ID" value="KAF9058957.1"/>
    <property type="molecule type" value="Genomic_DNA"/>
</dbReference>
<evidence type="ECO:0000313" key="1">
    <source>
        <dbReference type="EMBL" id="KAF9058957.1"/>
    </source>
</evidence>
<dbReference type="InterPro" id="IPR029060">
    <property type="entry name" value="PIN-like_dom_sf"/>
</dbReference>
<gene>
    <name evidence="1" type="ORF">BDP27DRAFT_1432011</name>
</gene>
<dbReference type="PANTHER" id="PTHR11081">
    <property type="entry name" value="FLAP ENDONUCLEASE FAMILY MEMBER"/>
    <property type="match status" value="1"/>
</dbReference>
<name>A0A9P5P9D3_9AGAR</name>
<dbReference type="OrthoDB" id="2678758at2759"/>
<dbReference type="GO" id="GO:0017108">
    <property type="term" value="F:5'-flap endonuclease activity"/>
    <property type="evidence" value="ECO:0007669"/>
    <property type="project" value="TreeGrafter"/>
</dbReference>
<keyword evidence="2" id="KW-1185">Reference proteome</keyword>
<dbReference type="Gene3D" id="3.40.50.1010">
    <property type="entry name" value="5'-nuclease"/>
    <property type="match status" value="1"/>
</dbReference>
<sequence length="476" mass="53952">MSEDKVWKILEPPQRYISLTEISSHTLEGTRQPIVIGVDARYWMLRAQERAEHYFGARKDKELRYLLLLWVCRLREKAVVAVFVFNGPEVPHHAHGPFTVPFADDLIGFFQQLIRSQGFYVHKATGDASVGLWQIDKRVDAVMTEDVRVLVFGAVSLFHIAKFFEDLDTVAFFSTEDLSQRNERPITPHGIFLLLILMGSDYASGIPVLTAELAYALTNTALKSLLIFAVEDFTPLRLQEYLHVWKDALESEIRNNTHEFLPSALPDLADFIQAVQDFPNFHAATYLAQPFGTQLTPFPTWSVQPPDLVDTSDVCQEVFNNARAEHMPMMLSHIWTTFVVGSLLDVECNHKARYNIHASIRVTDVRLCNTITTYRLDVRINNTFCNAHVPGRRIQFWLPTAIVGSVLCSAVQDYQIDLVVNTKRPIGYSNAKLLLLPPLSTAGIIRLCHILGNQTDTVETDSEEDDTKLEVVVELL</sequence>
<dbReference type="InterPro" id="IPR006084">
    <property type="entry name" value="XPG/Rad2"/>
</dbReference>
<dbReference type="Proteomes" id="UP000772434">
    <property type="component" value="Unassembled WGS sequence"/>
</dbReference>
<protein>
    <submittedName>
        <fullName evidence="1">Uncharacterized protein</fullName>
    </submittedName>
</protein>
<dbReference type="AlphaFoldDB" id="A0A9P5P9D3"/>
<organism evidence="1 2">
    <name type="scientific">Rhodocollybia butyracea</name>
    <dbReference type="NCBI Taxonomy" id="206335"/>
    <lineage>
        <taxon>Eukaryota</taxon>
        <taxon>Fungi</taxon>
        <taxon>Dikarya</taxon>
        <taxon>Basidiomycota</taxon>
        <taxon>Agaricomycotina</taxon>
        <taxon>Agaricomycetes</taxon>
        <taxon>Agaricomycetidae</taxon>
        <taxon>Agaricales</taxon>
        <taxon>Marasmiineae</taxon>
        <taxon>Omphalotaceae</taxon>
        <taxon>Rhodocollybia</taxon>
    </lineage>
</organism>
<dbReference type="SUPFAM" id="SSF88723">
    <property type="entry name" value="PIN domain-like"/>
    <property type="match status" value="1"/>
</dbReference>
<dbReference type="PANTHER" id="PTHR11081:SF59">
    <property type="entry name" value="FI23547P1"/>
    <property type="match status" value="1"/>
</dbReference>
<reference evidence="1" key="1">
    <citation type="submission" date="2020-11" db="EMBL/GenBank/DDBJ databases">
        <authorList>
            <consortium name="DOE Joint Genome Institute"/>
            <person name="Ahrendt S."/>
            <person name="Riley R."/>
            <person name="Andreopoulos W."/>
            <person name="Labutti K."/>
            <person name="Pangilinan J."/>
            <person name="Ruiz-Duenas F.J."/>
            <person name="Barrasa J.M."/>
            <person name="Sanchez-Garcia M."/>
            <person name="Camarero S."/>
            <person name="Miyauchi S."/>
            <person name="Serrano A."/>
            <person name="Linde D."/>
            <person name="Babiker R."/>
            <person name="Drula E."/>
            <person name="Ayuso-Fernandez I."/>
            <person name="Pacheco R."/>
            <person name="Padilla G."/>
            <person name="Ferreira P."/>
            <person name="Barriuso J."/>
            <person name="Kellner H."/>
            <person name="Castanera R."/>
            <person name="Alfaro M."/>
            <person name="Ramirez L."/>
            <person name="Pisabarro A.G."/>
            <person name="Kuo A."/>
            <person name="Tritt A."/>
            <person name="Lipzen A."/>
            <person name="He G."/>
            <person name="Yan M."/>
            <person name="Ng V."/>
            <person name="Cullen D."/>
            <person name="Martin F."/>
            <person name="Rosso M.-N."/>
            <person name="Henrissat B."/>
            <person name="Hibbett D."/>
            <person name="Martinez A.T."/>
            <person name="Grigoriev I.V."/>
        </authorList>
    </citation>
    <scope>NUCLEOTIDE SEQUENCE</scope>
    <source>
        <strain evidence="1">AH 40177</strain>
    </source>
</reference>
<evidence type="ECO:0000313" key="2">
    <source>
        <dbReference type="Proteomes" id="UP000772434"/>
    </source>
</evidence>
<comment type="caution">
    <text evidence="1">The sequence shown here is derived from an EMBL/GenBank/DDBJ whole genome shotgun (WGS) entry which is preliminary data.</text>
</comment>
<proteinExistence type="predicted"/>